<protein>
    <submittedName>
        <fullName evidence="1">Uncharacterized protein</fullName>
    </submittedName>
</protein>
<accession>A0ABD2Z7V0</accession>
<comment type="caution">
    <text evidence="1">The sequence shown here is derived from an EMBL/GenBank/DDBJ whole genome shotgun (WGS) entry which is preliminary data.</text>
</comment>
<evidence type="ECO:0000313" key="1">
    <source>
        <dbReference type="EMBL" id="KAL3515547.1"/>
    </source>
</evidence>
<keyword evidence="2" id="KW-1185">Reference proteome</keyword>
<dbReference type="EMBL" id="JBJUIK010000010">
    <property type="protein sequence ID" value="KAL3515547.1"/>
    <property type="molecule type" value="Genomic_DNA"/>
</dbReference>
<evidence type="ECO:0000313" key="2">
    <source>
        <dbReference type="Proteomes" id="UP001630127"/>
    </source>
</evidence>
<gene>
    <name evidence="1" type="ORF">ACH5RR_022449</name>
</gene>
<reference evidence="1 2" key="1">
    <citation type="submission" date="2024-11" db="EMBL/GenBank/DDBJ databases">
        <title>A near-complete genome assembly of Cinchona calisaya.</title>
        <authorList>
            <person name="Lian D.C."/>
            <person name="Zhao X.W."/>
            <person name="Wei L."/>
        </authorList>
    </citation>
    <scope>NUCLEOTIDE SEQUENCE [LARGE SCALE GENOMIC DNA]</scope>
    <source>
        <tissue evidence="1">Nenye</tissue>
    </source>
</reference>
<organism evidence="1 2">
    <name type="scientific">Cinchona calisaya</name>
    <dbReference type="NCBI Taxonomy" id="153742"/>
    <lineage>
        <taxon>Eukaryota</taxon>
        <taxon>Viridiplantae</taxon>
        <taxon>Streptophyta</taxon>
        <taxon>Embryophyta</taxon>
        <taxon>Tracheophyta</taxon>
        <taxon>Spermatophyta</taxon>
        <taxon>Magnoliopsida</taxon>
        <taxon>eudicotyledons</taxon>
        <taxon>Gunneridae</taxon>
        <taxon>Pentapetalae</taxon>
        <taxon>asterids</taxon>
        <taxon>lamiids</taxon>
        <taxon>Gentianales</taxon>
        <taxon>Rubiaceae</taxon>
        <taxon>Cinchonoideae</taxon>
        <taxon>Cinchoneae</taxon>
        <taxon>Cinchona</taxon>
    </lineage>
</organism>
<dbReference type="Proteomes" id="UP001630127">
    <property type="component" value="Unassembled WGS sequence"/>
</dbReference>
<sequence length="102" mass="11581">MSTVHEFLKVARPIWFRAIMDNLEKYAKDPTDSNLQFIAKFVKMRLCKGTFAFGSAIDLINHLISSWLTKDEILNPELEAIKLKLSRISVNLAQPETGSGRT</sequence>
<name>A0ABD2Z7V0_9GENT</name>
<proteinExistence type="predicted"/>
<dbReference type="AlphaFoldDB" id="A0ABD2Z7V0"/>